<sequence length="58" mass="6358">MTNPAVSIALLILTLFAIFGLVAWFMKDKVHTFVRALSVHRERKREGDSAATTAGDIA</sequence>
<organism evidence="1 2">
    <name type="scientific">Fusarium solani subsp. cucurbitae</name>
    <name type="common">Neocosmosporum cucurbitae</name>
    <dbReference type="NCBI Taxonomy" id="2747967"/>
    <lineage>
        <taxon>Eukaryota</taxon>
        <taxon>Fungi</taxon>
        <taxon>Dikarya</taxon>
        <taxon>Ascomycota</taxon>
        <taxon>Pezizomycotina</taxon>
        <taxon>Sordariomycetes</taxon>
        <taxon>Hypocreomycetidae</taxon>
        <taxon>Hypocreales</taxon>
        <taxon>Nectriaceae</taxon>
        <taxon>Fusarium</taxon>
        <taxon>Fusarium solani species complex</taxon>
    </lineage>
</organism>
<name>A0ACD3Z8Z0_FUSSC</name>
<keyword evidence="2" id="KW-1185">Reference proteome</keyword>
<accession>A0ACD3Z8Z0</accession>
<gene>
    <name evidence="1" type="ORF">LCI18_007478</name>
</gene>
<protein>
    <submittedName>
        <fullName evidence="1">Uncharacterized protein</fullName>
    </submittedName>
</protein>
<evidence type="ECO:0000313" key="2">
    <source>
        <dbReference type="Proteomes" id="UP000830768"/>
    </source>
</evidence>
<evidence type="ECO:0000313" key="1">
    <source>
        <dbReference type="EMBL" id="UPK96543.1"/>
    </source>
</evidence>
<dbReference type="EMBL" id="CP090035">
    <property type="protein sequence ID" value="UPK96543.1"/>
    <property type="molecule type" value="Genomic_DNA"/>
</dbReference>
<reference evidence="1" key="1">
    <citation type="submission" date="2021-11" db="EMBL/GenBank/DDBJ databases">
        <title>Fusarium solani-melongenae Genome sequencing and assembly.</title>
        <authorList>
            <person name="Xie S."/>
            <person name="Huang L."/>
            <person name="Zhang X."/>
        </authorList>
    </citation>
    <scope>NUCLEOTIDE SEQUENCE</scope>
    <source>
        <strain evidence="1">CRI 24-3</strain>
    </source>
</reference>
<proteinExistence type="predicted"/>
<dbReference type="Proteomes" id="UP000830768">
    <property type="component" value="Chromosome 6"/>
</dbReference>